<keyword evidence="4" id="KW-0479">Metal-binding</keyword>
<dbReference type="GO" id="GO:0020037">
    <property type="term" value="F:heme binding"/>
    <property type="evidence" value="ECO:0007669"/>
    <property type="project" value="InterPro"/>
</dbReference>
<name>A0AAD9YW06_9LECA</name>
<dbReference type="AlphaFoldDB" id="A0AAD9YW06"/>
<dbReference type="InterPro" id="IPR036396">
    <property type="entry name" value="Cyt_P450_sf"/>
</dbReference>
<proteinExistence type="inferred from homology"/>
<dbReference type="GO" id="GO:0005506">
    <property type="term" value="F:iron ion binding"/>
    <property type="evidence" value="ECO:0007669"/>
    <property type="project" value="InterPro"/>
</dbReference>
<dbReference type="SUPFAM" id="SSF48264">
    <property type="entry name" value="Cytochrome P450"/>
    <property type="match status" value="1"/>
</dbReference>
<evidence type="ECO:0000256" key="1">
    <source>
        <dbReference type="ARBA" id="ARBA00001971"/>
    </source>
</evidence>
<dbReference type="Proteomes" id="UP001276659">
    <property type="component" value="Unassembled WGS sequence"/>
</dbReference>
<comment type="similarity">
    <text evidence="2">Belongs to the cytochrome P450 family.</text>
</comment>
<accession>A0AAD9YW06</accession>
<dbReference type="Pfam" id="PF00067">
    <property type="entry name" value="p450"/>
    <property type="match status" value="1"/>
</dbReference>
<sequence>MQRGELVHRIKELHKKYGDIVRTALNELSFISGNAFHQLYGHRTGHGTTPKSPLWYGPVPNGFRSIFGVNEADHSRLRRLLSHSFSDKALGDQEPILQSHVNILVDTFRKRATNELCLGESFECVKNAKFHPWASKLFSHFEALPLFTVFRYFNFPGMEEVLQLILPKSVTARCMDHFHMTKEMVHNRLARDEEGKQPKNDFLGLILPHNDDKISISVPEIEANINDILLAGSETTATALTGITNFLLQNPKELEKLVREIRT</sequence>
<dbReference type="EMBL" id="JASNWA010000011">
    <property type="protein sequence ID" value="KAK3167014.1"/>
    <property type="molecule type" value="Genomic_DNA"/>
</dbReference>
<evidence type="ECO:0000313" key="6">
    <source>
        <dbReference type="EMBL" id="KAK3167014.1"/>
    </source>
</evidence>
<evidence type="ECO:0000256" key="4">
    <source>
        <dbReference type="ARBA" id="ARBA00022723"/>
    </source>
</evidence>
<keyword evidence="3" id="KW-0349">Heme</keyword>
<dbReference type="GO" id="GO:0016705">
    <property type="term" value="F:oxidoreductase activity, acting on paired donors, with incorporation or reduction of molecular oxygen"/>
    <property type="evidence" value="ECO:0007669"/>
    <property type="project" value="InterPro"/>
</dbReference>
<keyword evidence="7" id="KW-1185">Reference proteome</keyword>
<dbReference type="GO" id="GO:0004497">
    <property type="term" value="F:monooxygenase activity"/>
    <property type="evidence" value="ECO:0007669"/>
    <property type="project" value="InterPro"/>
</dbReference>
<evidence type="ECO:0000256" key="3">
    <source>
        <dbReference type="ARBA" id="ARBA00022617"/>
    </source>
</evidence>
<reference evidence="6" key="1">
    <citation type="submission" date="2022-11" db="EMBL/GenBank/DDBJ databases">
        <title>Chromosomal genome sequence assembly and mating type (MAT) locus characterization of the leprose asexual lichenized fungus Lepraria neglecta (Nyl.) Erichsen.</title>
        <authorList>
            <person name="Allen J.L."/>
            <person name="Pfeffer B."/>
        </authorList>
    </citation>
    <scope>NUCLEOTIDE SEQUENCE</scope>
    <source>
        <strain evidence="6">Allen 5258</strain>
    </source>
</reference>
<evidence type="ECO:0000256" key="2">
    <source>
        <dbReference type="ARBA" id="ARBA00010617"/>
    </source>
</evidence>
<comment type="caution">
    <text evidence="6">The sequence shown here is derived from an EMBL/GenBank/DDBJ whole genome shotgun (WGS) entry which is preliminary data.</text>
</comment>
<dbReference type="InterPro" id="IPR001128">
    <property type="entry name" value="Cyt_P450"/>
</dbReference>
<dbReference type="Gene3D" id="1.10.630.10">
    <property type="entry name" value="Cytochrome P450"/>
    <property type="match status" value="1"/>
</dbReference>
<evidence type="ECO:0000313" key="7">
    <source>
        <dbReference type="Proteomes" id="UP001276659"/>
    </source>
</evidence>
<evidence type="ECO:0008006" key="8">
    <source>
        <dbReference type="Google" id="ProtNLM"/>
    </source>
</evidence>
<protein>
    <recommendedName>
        <fullName evidence="8">Cytochrome P450</fullName>
    </recommendedName>
</protein>
<evidence type="ECO:0000256" key="5">
    <source>
        <dbReference type="ARBA" id="ARBA00023004"/>
    </source>
</evidence>
<dbReference type="InterPro" id="IPR050121">
    <property type="entry name" value="Cytochrome_P450_monoxygenase"/>
</dbReference>
<organism evidence="6 7">
    <name type="scientific">Lepraria neglecta</name>
    <dbReference type="NCBI Taxonomy" id="209136"/>
    <lineage>
        <taxon>Eukaryota</taxon>
        <taxon>Fungi</taxon>
        <taxon>Dikarya</taxon>
        <taxon>Ascomycota</taxon>
        <taxon>Pezizomycotina</taxon>
        <taxon>Lecanoromycetes</taxon>
        <taxon>OSLEUM clade</taxon>
        <taxon>Lecanoromycetidae</taxon>
        <taxon>Lecanorales</taxon>
        <taxon>Lecanorineae</taxon>
        <taxon>Stereocaulaceae</taxon>
        <taxon>Lepraria</taxon>
    </lineage>
</organism>
<comment type="cofactor">
    <cofactor evidence="1">
        <name>heme</name>
        <dbReference type="ChEBI" id="CHEBI:30413"/>
    </cofactor>
</comment>
<gene>
    <name evidence="6" type="ORF">OEA41_010139</name>
</gene>
<dbReference type="PANTHER" id="PTHR24305">
    <property type="entry name" value="CYTOCHROME P450"/>
    <property type="match status" value="1"/>
</dbReference>
<keyword evidence="5" id="KW-0408">Iron</keyword>
<dbReference type="PANTHER" id="PTHR24305:SF210">
    <property type="entry name" value="CYTOCHROME P450 MONOOXYGENASE ASQL-RELATED"/>
    <property type="match status" value="1"/>
</dbReference>